<dbReference type="InterPro" id="IPR044107">
    <property type="entry name" value="PIKKc_ATM"/>
</dbReference>
<dbReference type="InterPro" id="IPR011009">
    <property type="entry name" value="Kinase-like_dom_sf"/>
</dbReference>
<dbReference type="SMART" id="SM01343">
    <property type="entry name" value="FATC"/>
    <property type="match status" value="1"/>
</dbReference>
<evidence type="ECO:0000256" key="17">
    <source>
        <dbReference type="ARBA" id="ARBA00032467"/>
    </source>
</evidence>
<dbReference type="PROSITE" id="PS51190">
    <property type="entry name" value="FATC"/>
    <property type="match status" value="1"/>
</dbReference>
<evidence type="ECO:0000259" key="21">
    <source>
        <dbReference type="PROSITE" id="PS50290"/>
    </source>
</evidence>
<evidence type="ECO:0000256" key="16">
    <source>
        <dbReference type="ARBA" id="ARBA00031460"/>
    </source>
</evidence>
<accession>A0A1Y1V721</accession>
<dbReference type="GO" id="GO:0005634">
    <property type="term" value="C:nucleus"/>
    <property type="evidence" value="ECO:0007669"/>
    <property type="project" value="UniProtKB-SubCell"/>
</dbReference>
<dbReference type="PANTHER" id="PTHR37079">
    <property type="entry name" value="SERINE/THREONINE-PROTEIN KINASE ATM"/>
    <property type="match status" value="1"/>
</dbReference>
<evidence type="ECO:0000256" key="20">
    <source>
        <dbReference type="ARBA" id="ARBA00073111"/>
    </source>
</evidence>
<dbReference type="InterPro" id="IPR000403">
    <property type="entry name" value="PI3/4_kinase_cat_dom"/>
</dbReference>
<evidence type="ECO:0000256" key="8">
    <source>
        <dbReference type="ARBA" id="ARBA00022741"/>
    </source>
</evidence>
<keyword evidence="11" id="KW-0067">ATP-binding</keyword>
<keyword evidence="25" id="KW-1185">Reference proteome</keyword>
<comment type="caution">
    <text evidence="24">The sequence shown here is derived from an EMBL/GenBank/DDBJ whole genome shotgun (WGS) entry which is preliminary data.</text>
</comment>
<evidence type="ECO:0000256" key="11">
    <source>
        <dbReference type="ARBA" id="ARBA00022840"/>
    </source>
</evidence>
<feature type="domain" description="FAT" evidence="22">
    <location>
        <begin position="365"/>
        <end position="1033"/>
    </location>
</feature>
<dbReference type="STRING" id="1754191.A0A1Y1V721"/>
<evidence type="ECO:0000256" key="13">
    <source>
        <dbReference type="ARBA" id="ARBA00023306"/>
    </source>
</evidence>
<evidence type="ECO:0000256" key="15">
    <source>
        <dbReference type="ARBA" id="ARBA00030222"/>
    </source>
</evidence>
<name>A0A1Y1V721_9FUNG</name>
<dbReference type="EMBL" id="MCFH01000025">
    <property type="protein sequence ID" value="ORX48897.1"/>
    <property type="molecule type" value="Genomic_DNA"/>
</dbReference>
<sequence length="1533" mass="180052">MEISEFDDEGDSSFNLNDIIKYNENDSYSSVIFTIQYLRTQLNNKNIINKLADSINKEPLVKLFRKILQWTNKFLITHEMLECIGKLEPLLNENLIDFNTDEDKITHEDIIISNISKETQEIVLCPGHIIVLKYINECLYDKNINIVSISIALLQSIFQTNSGNFAFNQLEDQYKRYLSIFIPDQKSYIFSKNYFCFTNEYKDIEKEETWSSHNKNYKEWIINLSCSLIIAFYTDEIFDQLIVLIEKHSKFSEYILPYIIYAILINEHSSKKSSMFNDKQNYSCKSHYYLEEQQQFIDNIRQCINDSAFNILSKGINYILKNFENENIKALRIILSVLIFLRKQPIPNATTQFDNNYWLSLDYEYVVKAAIKCNLYNVALLFIEISFDNHSRNCNRSDLKNNKRKKSSIRSKFEVEDNVKEMKWYQDLLIDIYPHTDQDDFYALKYEITKDIKPLLIKYEHEKNWRKQLILYERFLHAGKSSAFDPYMIYSNIAKSLNSLNLYHISYNMINSVYSINKHSNTNFLFDEDLPFLELQYESAWKISQWDFEPNIHSKMLHPESLGINYHIFNCLKYLKKMNNESFNNCVENAWSFIENNIKLDKFNIKKHNFLSIQLIIEIQEGWEMLNKKTIKYLDLWNTRMKVMKDSEFETLESILMLRTAILNIIIESLTPSLHHLADSNNNLDLNNYQAFKTFIIDNLFTISKITQKTGNLQSSQNSIELLKYIIRGNEKDIDTQDLQLYNRLVVEEAKYLWIQEEHSIAINMIRKHIETITSSISMSNNENSWNKIEILEEEKNEILYKLLSCLGNWIGTQRLENPMSVIENYMEKAVKLMESNNQSNRSCKVYFKFADYASNQYKIMCQPDNCVQQELLHYKEKELNVLNISIKNSKSTTERNKYEIQKRRIEAQIELDKIEINRVNQTRENFLVKAIENYLKTLNYSDEYNICAFKLIALWFGNKNNNLINQYIYKYIKSIESRKFLTLIYQLSARMSLSSSSQKSKYFVLTVNALIQKMIIDHPYHCLYQIIALKNGDIISSHDVQYFSSPEKRIQHMNSGVINQQTKLRIQAAAAMLHSVKKFRNIAQAVQEIEFISESYIELASLKFIASDRKKLINNKKPIAFGTKLKLSKVKELERVPITTKTLPIDPTCTYNNIVYVKDYKPSFQLIGGINLPKVIECIGSDGQIYKQLVKGSDDLRQDAVLSKIFNLMNLLLTKNQSTRKRHLSIRTYNIIPLSPRSGIIEWVQNTIPFGTYLSEAHPKYNKNDILPLECRLMLHNEQQRKNSTTKSKLAVYNNITDKFKPVFRFFFQELFKDPFEWYNKKVVYTKSVSVNSITGWVVGLGDRHCMNILIDLGTAEVIHIDLGIAFDVGKLLSIPECIPFRLTRDVVDGMGINGVEGIFRKSCEETLHVIRKNSNVLLTILDVFRYDPLYNWTISPLKMARQVKETNQIQNELSGKEEELDDNEEFRLSNDKNIDNSQETKNNDDIERAFFGVRTKLSEQMSVECQINELIEMAINPENLSRLFPGWQPYM</sequence>
<evidence type="ECO:0000256" key="14">
    <source>
        <dbReference type="ARBA" id="ARBA00030020"/>
    </source>
</evidence>
<evidence type="ECO:0000313" key="25">
    <source>
        <dbReference type="Proteomes" id="UP000193719"/>
    </source>
</evidence>
<dbReference type="PROSITE" id="PS51189">
    <property type="entry name" value="FAT"/>
    <property type="match status" value="1"/>
</dbReference>
<evidence type="ECO:0000256" key="3">
    <source>
        <dbReference type="ARBA" id="ARBA00012513"/>
    </source>
</evidence>
<dbReference type="OrthoDB" id="381190at2759"/>
<keyword evidence="12" id="KW-0539">Nucleus</keyword>
<evidence type="ECO:0000259" key="23">
    <source>
        <dbReference type="PROSITE" id="PS51190"/>
    </source>
</evidence>
<protein>
    <recommendedName>
        <fullName evidence="20">Serine/threonine-protein kinase ATM</fullName>
        <ecNumber evidence="3">2.7.11.1</ecNumber>
    </recommendedName>
    <alternativeName>
        <fullName evidence="14">ATM homolog</fullName>
    </alternativeName>
    <alternativeName>
        <fullName evidence="16 17">DNA-damage checkpoint kinase TEL1</fullName>
    </alternativeName>
    <alternativeName>
        <fullName evidence="4 5">Serine/threonine-protein kinase TEL1</fullName>
    </alternativeName>
    <alternativeName>
        <fullName evidence="15">Telomere length regulation protein 1</fullName>
    </alternativeName>
</protein>
<keyword evidence="7" id="KW-0808">Transferase</keyword>
<evidence type="ECO:0000256" key="19">
    <source>
        <dbReference type="ARBA" id="ARBA00048679"/>
    </source>
</evidence>
<keyword evidence="6" id="KW-0723">Serine/threonine-protein kinase</keyword>
<proteinExistence type="inferred from homology"/>
<evidence type="ECO:0000256" key="7">
    <source>
        <dbReference type="ARBA" id="ARBA00022679"/>
    </source>
</evidence>
<reference evidence="24 25" key="2">
    <citation type="submission" date="2016-08" db="EMBL/GenBank/DDBJ databases">
        <title>Pervasive Adenine N6-methylation of Active Genes in Fungi.</title>
        <authorList>
            <consortium name="DOE Joint Genome Institute"/>
            <person name="Mondo S.J."/>
            <person name="Dannebaum R.O."/>
            <person name="Kuo R.C."/>
            <person name="Labutti K."/>
            <person name="Haridas S."/>
            <person name="Kuo A."/>
            <person name="Salamov A."/>
            <person name="Ahrendt S.R."/>
            <person name="Lipzen A."/>
            <person name="Sullivan W."/>
            <person name="Andreopoulos W.B."/>
            <person name="Clum A."/>
            <person name="Lindquist E."/>
            <person name="Daum C."/>
            <person name="Ramamoorthy G.K."/>
            <person name="Gryganskyi A."/>
            <person name="Culley D."/>
            <person name="Magnuson J.K."/>
            <person name="James T.Y."/>
            <person name="O'Malley M.A."/>
            <person name="Stajich J.E."/>
            <person name="Spatafora J.W."/>
            <person name="Visel A."/>
            <person name="Grigoriev I.V."/>
        </authorList>
    </citation>
    <scope>NUCLEOTIDE SEQUENCE [LARGE SCALE GENOMIC DNA]</scope>
    <source>
        <strain evidence="25">finn</strain>
    </source>
</reference>
<feature type="domain" description="PI3K/PI4K catalytic" evidence="21">
    <location>
        <begin position="1161"/>
        <end position="1474"/>
    </location>
</feature>
<dbReference type="SUPFAM" id="SSF56112">
    <property type="entry name" value="Protein kinase-like (PK-like)"/>
    <property type="match status" value="1"/>
</dbReference>
<dbReference type="InterPro" id="IPR036940">
    <property type="entry name" value="PI3/4_kinase_cat_sf"/>
</dbReference>
<comment type="subcellular location">
    <subcellularLocation>
        <location evidence="1">Nucleus</location>
    </subcellularLocation>
</comment>
<dbReference type="GO" id="GO:0005524">
    <property type="term" value="F:ATP binding"/>
    <property type="evidence" value="ECO:0007669"/>
    <property type="project" value="UniProtKB-KW"/>
</dbReference>
<evidence type="ECO:0000256" key="18">
    <source>
        <dbReference type="ARBA" id="ARBA00047899"/>
    </source>
</evidence>
<dbReference type="Gene3D" id="1.10.1070.11">
    <property type="entry name" value="Phosphatidylinositol 3-/4-kinase, catalytic domain"/>
    <property type="match status" value="1"/>
</dbReference>
<dbReference type="Pfam" id="PF02260">
    <property type="entry name" value="FATC"/>
    <property type="match status" value="1"/>
</dbReference>
<evidence type="ECO:0000313" key="24">
    <source>
        <dbReference type="EMBL" id="ORX48897.1"/>
    </source>
</evidence>
<dbReference type="PROSITE" id="PS50290">
    <property type="entry name" value="PI3_4_KINASE_3"/>
    <property type="match status" value="1"/>
</dbReference>
<evidence type="ECO:0000259" key="22">
    <source>
        <dbReference type="PROSITE" id="PS51189"/>
    </source>
</evidence>
<evidence type="ECO:0000256" key="2">
    <source>
        <dbReference type="ARBA" id="ARBA00010769"/>
    </source>
</evidence>
<dbReference type="InterPro" id="IPR003152">
    <property type="entry name" value="FATC_dom"/>
</dbReference>
<feature type="domain" description="FATC" evidence="23">
    <location>
        <begin position="1501"/>
        <end position="1533"/>
    </location>
</feature>
<dbReference type="SMART" id="SM00146">
    <property type="entry name" value="PI3Kc"/>
    <property type="match status" value="1"/>
</dbReference>
<keyword evidence="8" id="KW-0547">Nucleotide-binding</keyword>
<dbReference type="InterPro" id="IPR014009">
    <property type="entry name" value="PIK_FAT"/>
</dbReference>
<keyword evidence="10" id="KW-0418">Kinase</keyword>
<dbReference type="GO" id="GO:0004674">
    <property type="term" value="F:protein serine/threonine kinase activity"/>
    <property type="evidence" value="ECO:0007669"/>
    <property type="project" value="UniProtKB-KW"/>
</dbReference>
<evidence type="ECO:0000256" key="12">
    <source>
        <dbReference type="ARBA" id="ARBA00023242"/>
    </source>
</evidence>
<dbReference type="EC" id="2.7.11.1" evidence="3"/>
<evidence type="ECO:0000256" key="6">
    <source>
        <dbReference type="ARBA" id="ARBA00022527"/>
    </source>
</evidence>
<dbReference type="Proteomes" id="UP000193719">
    <property type="component" value="Unassembled WGS sequence"/>
</dbReference>
<comment type="catalytic activity">
    <reaction evidence="19">
        <text>L-seryl-[protein] + ATP = O-phospho-L-seryl-[protein] + ADP + H(+)</text>
        <dbReference type="Rhea" id="RHEA:17989"/>
        <dbReference type="Rhea" id="RHEA-COMP:9863"/>
        <dbReference type="Rhea" id="RHEA-COMP:11604"/>
        <dbReference type="ChEBI" id="CHEBI:15378"/>
        <dbReference type="ChEBI" id="CHEBI:29999"/>
        <dbReference type="ChEBI" id="CHEBI:30616"/>
        <dbReference type="ChEBI" id="CHEBI:83421"/>
        <dbReference type="ChEBI" id="CHEBI:456216"/>
        <dbReference type="EC" id="2.7.11.1"/>
    </reaction>
</comment>
<evidence type="ECO:0000256" key="10">
    <source>
        <dbReference type="ARBA" id="ARBA00022777"/>
    </source>
</evidence>
<gene>
    <name evidence="24" type="ORF">BCR36DRAFT_328589</name>
</gene>
<reference evidence="24 25" key="1">
    <citation type="submission" date="2016-08" db="EMBL/GenBank/DDBJ databases">
        <title>Genomes of anaerobic fungi encode conserved fungal cellulosomes for biomass hydrolysis.</title>
        <authorList>
            <consortium name="DOE Joint Genome Institute"/>
            <person name="Haitjema C.H."/>
            <person name="Gilmore S.P."/>
            <person name="Henske J.K."/>
            <person name="Solomon K.V."/>
            <person name="De Groot R."/>
            <person name="Kuo A."/>
            <person name="Mondo S.J."/>
            <person name="Salamov A.A."/>
            <person name="Labutti K."/>
            <person name="Zhao Z."/>
            <person name="Chiniquy J."/>
            <person name="Barry K."/>
            <person name="Brewer H.M."/>
            <person name="Purvine S.O."/>
            <person name="Wright A.T."/>
            <person name="Boxma B."/>
            <person name="Van Alen T."/>
            <person name="Hackstein J.H."/>
            <person name="Baker S.E."/>
            <person name="Grigoriev I.V."/>
            <person name="O'Malley M.A."/>
        </authorList>
    </citation>
    <scope>NUCLEOTIDE SEQUENCE [LARGE SCALE GENOMIC DNA]</scope>
    <source>
        <strain evidence="25">finn</strain>
    </source>
</reference>
<dbReference type="GO" id="GO:0006281">
    <property type="term" value="P:DNA repair"/>
    <property type="evidence" value="ECO:0007669"/>
    <property type="project" value="InterPro"/>
</dbReference>
<organism evidence="24 25">
    <name type="scientific">Piromyces finnis</name>
    <dbReference type="NCBI Taxonomy" id="1754191"/>
    <lineage>
        <taxon>Eukaryota</taxon>
        <taxon>Fungi</taxon>
        <taxon>Fungi incertae sedis</taxon>
        <taxon>Chytridiomycota</taxon>
        <taxon>Chytridiomycota incertae sedis</taxon>
        <taxon>Neocallimastigomycetes</taxon>
        <taxon>Neocallimastigales</taxon>
        <taxon>Neocallimastigaceae</taxon>
        <taxon>Piromyces</taxon>
    </lineage>
</organism>
<dbReference type="CDD" id="cd05171">
    <property type="entry name" value="PIKKc_ATM"/>
    <property type="match status" value="1"/>
</dbReference>
<dbReference type="Gene3D" id="3.30.1010.10">
    <property type="entry name" value="Phosphatidylinositol 3-kinase Catalytic Subunit, Chain A, domain 4"/>
    <property type="match status" value="1"/>
</dbReference>
<evidence type="ECO:0000256" key="5">
    <source>
        <dbReference type="ARBA" id="ARBA00020288"/>
    </source>
</evidence>
<evidence type="ECO:0000256" key="1">
    <source>
        <dbReference type="ARBA" id="ARBA00004123"/>
    </source>
</evidence>
<dbReference type="Pfam" id="PF00454">
    <property type="entry name" value="PI3_PI4_kinase"/>
    <property type="match status" value="1"/>
</dbReference>
<keyword evidence="9" id="KW-0227">DNA damage</keyword>
<dbReference type="FunFam" id="3.30.1010.10:FF:000023">
    <property type="entry name" value="Serine/threonine-protein kinase ATM"/>
    <property type="match status" value="1"/>
</dbReference>
<evidence type="ECO:0000256" key="9">
    <source>
        <dbReference type="ARBA" id="ARBA00022763"/>
    </source>
</evidence>
<comment type="similarity">
    <text evidence="2">Belongs to the PI3/PI4-kinase family. ATM subfamily.</text>
</comment>
<keyword evidence="13" id="KW-0131">Cell cycle</keyword>
<evidence type="ECO:0000256" key="4">
    <source>
        <dbReference type="ARBA" id="ARBA00014619"/>
    </source>
</evidence>
<comment type="catalytic activity">
    <reaction evidence="18">
        <text>L-threonyl-[protein] + ATP = O-phospho-L-threonyl-[protein] + ADP + H(+)</text>
        <dbReference type="Rhea" id="RHEA:46608"/>
        <dbReference type="Rhea" id="RHEA-COMP:11060"/>
        <dbReference type="Rhea" id="RHEA-COMP:11605"/>
        <dbReference type="ChEBI" id="CHEBI:15378"/>
        <dbReference type="ChEBI" id="CHEBI:30013"/>
        <dbReference type="ChEBI" id="CHEBI:30616"/>
        <dbReference type="ChEBI" id="CHEBI:61977"/>
        <dbReference type="ChEBI" id="CHEBI:456216"/>
        <dbReference type="EC" id="2.7.11.1"/>
    </reaction>
</comment>
<dbReference type="InterPro" id="IPR038980">
    <property type="entry name" value="ATM_plant"/>
</dbReference>
<dbReference type="PANTHER" id="PTHR37079:SF4">
    <property type="entry name" value="SERINE_THREONINE-PROTEIN KINASE ATM"/>
    <property type="match status" value="1"/>
</dbReference>